<evidence type="ECO:0000259" key="1">
    <source>
        <dbReference type="Pfam" id="PF19500"/>
    </source>
</evidence>
<proteinExistence type="predicted"/>
<dbReference type="Proteomes" id="UP000033514">
    <property type="component" value="Unassembled WGS sequence"/>
</dbReference>
<feature type="domain" description="DUF7830" evidence="2">
    <location>
        <begin position="46"/>
        <end position="120"/>
    </location>
</feature>
<comment type="caution">
    <text evidence="3">The sequence shown here is derived from an EMBL/GenBank/DDBJ whole genome shotgun (WGS) entry which is preliminary data.</text>
</comment>
<dbReference type="AlphaFoldDB" id="A0A0F5LJU9"/>
<evidence type="ECO:0000313" key="3">
    <source>
        <dbReference type="EMBL" id="KKB82555.1"/>
    </source>
</evidence>
<dbReference type="Pfam" id="PF25169">
    <property type="entry name" value="DUF7830"/>
    <property type="match status" value="1"/>
</dbReference>
<feature type="domain" description="DUF6035" evidence="1">
    <location>
        <begin position="134"/>
        <end position="255"/>
    </location>
</feature>
<dbReference type="InterPro" id="IPR046099">
    <property type="entry name" value="DUF6035"/>
</dbReference>
<dbReference type="EMBL" id="LAJG01000001">
    <property type="protein sequence ID" value="KKB82555.1"/>
    <property type="molecule type" value="Genomic_DNA"/>
</dbReference>
<evidence type="ECO:0008006" key="5">
    <source>
        <dbReference type="Google" id="ProtNLM"/>
    </source>
</evidence>
<organism evidence="3 4">
    <name type="scientific">Devosia soli</name>
    <dbReference type="NCBI Taxonomy" id="361041"/>
    <lineage>
        <taxon>Bacteria</taxon>
        <taxon>Pseudomonadati</taxon>
        <taxon>Pseudomonadota</taxon>
        <taxon>Alphaproteobacteria</taxon>
        <taxon>Hyphomicrobiales</taxon>
        <taxon>Devosiaceae</taxon>
        <taxon>Devosia</taxon>
    </lineage>
</organism>
<protein>
    <recommendedName>
        <fullName evidence="5">Competence protein</fullName>
    </recommendedName>
</protein>
<evidence type="ECO:0000313" key="4">
    <source>
        <dbReference type="Proteomes" id="UP000033514"/>
    </source>
</evidence>
<keyword evidence="4" id="KW-1185">Reference proteome</keyword>
<sequence length="485" mass="54037">MTKTTKPKAIATSQIISSRNTAVSTQRQPMQRAIRAVYDSRNASDKPVDVSKLLDGLNQPAFAQLRRQVATAHIKGIALFKCGQCCEPVFLTAGEGARGDGSTGFFRHHVGDKACSWRTGETLRSEGSVQFGGNQEGERHRQLKQLLENSLRSDPGFSDIVVEQRVPTESGETYRQPDLMARHGNQLVAFEVQLARPSLRTVVEREAFYASRGIHLIWVTSSNDVFNLGAQAFRDLYFAEGGRIFAVDEASAQRSMEMGKLHLQELTIEPQVQPPYATFNVWKAETVGRNIIFMPKTERHWAGRAKYGQRLQEQISSFDPALVHRLRHAAAKGFADSASSKDWNKLSEMLGGVDFTTAMADGVDAILLLLLRIEILAHCQPDQVRDLKEKAHRQIMAILRTSSGRHWLALIELVAGIVPRLALFGSAEVSTAITALKQDDRQLVNLHLRHRRMLSALCPWLAFDLLAAAPKRKTVQRLALRSNDS</sequence>
<dbReference type="STRING" id="361041.VW35_00240"/>
<dbReference type="InterPro" id="IPR057152">
    <property type="entry name" value="DUF7830"/>
</dbReference>
<name>A0A0F5LJU9_9HYPH</name>
<gene>
    <name evidence="3" type="ORF">VW35_00240</name>
</gene>
<dbReference type="RefSeq" id="WP_046141024.1">
    <property type="nucleotide sequence ID" value="NZ_LAJG01000001.1"/>
</dbReference>
<reference evidence="3 4" key="1">
    <citation type="submission" date="2015-03" db="EMBL/GenBank/DDBJ databases">
        <authorList>
            <person name="Hassan Y.I."/>
            <person name="Lepp D."/>
            <person name="Zhou T."/>
        </authorList>
    </citation>
    <scope>NUCLEOTIDE SEQUENCE [LARGE SCALE GENOMIC DNA]</scope>
    <source>
        <strain evidence="3 4">GH2-10</strain>
    </source>
</reference>
<evidence type="ECO:0000259" key="2">
    <source>
        <dbReference type="Pfam" id="PF25169"/>
    </source>
</evidence>
<accession>A0A0F5LJU9</accession>
<dbReference type="PATRIC" id="fig|361041.3.peg.51"/>
<dbReference type="Pfam" id="PF19500">
    <property type="entry name" value="DUF6035"/>
    <property type="match status" value="1"/>
</dbReference>
<dbReference type="OrthoDB" id="7939144at2"/>